<reference evidence="2 3" key="1">
    <citation type="submission" date="2020-04" db="EMBL/GenBank/DDBJ databases">
        <title>Usitatibacter rugosus gen. nov., sp. nov. and Usitatibacter palustris sp. nov., novel members of Usitatibacteraceae fam. nov. within the order Nitrosomonadales isolated from soil.</title>
        <authorList>
            <person name="Huber K.J."/>
            <person name="Neumann-Schaal M."/>
            <person name="Geppert A."/>
            <person name="Luckner M."/>
            <person name="Wanner G."/>
            <person name="Overmann J."/>
        </authorList>
    </citation>
    <scope>NUCLEOTIDE SEQUENCE [LARGE SCALE GENOMIC DNA]</scope>
    <source>
        <strain evidence="2 3">Swamp67</strain>
    </source>
</reference>
<feature type="chain" id="PRO_5026835203" description="TIGR02281 family clan AA aspartic protease" evidence="1">
    <location>
        <begin position="22"/>
        <end position="215"/>
    </location>
</feature>
<evidence type="ECO:0000313" key="3">
    <source>
        <dbReference type="Proteomes" id="UP000503096"/>
    </source>
</evidence>
<dbReference type="Gene3D" id="2.40.70.10">
    <property type="entry name" value="Acid Proteases"/>
    <property type="match status" value="1"/>
</dbReference>
<dbReference type="InParanoid" id="A0A6M4HA33"/>
<dbReference type="KEGG" id="upl:DSM104440_03235"/>
<evidence type="ECO:0008006" key="4">
    <source>
        <dbReference type="Google" id="ProtNLM"/>
    </source>
</evidence>
<sequence length="215" mass="22779">MKRHLIFATFTALLGIASAFATEVNVIGLFPGKAVVTINRGAPRTLSVGQKTLEGVVLVAVDAKGATLEVDGKKQTLEIGQHFESAAQTGSRTSVTLAPDSRGHYFVDGQVNGVHQRFLVDTGATLVSMGSDDASRLGIDYKKGAPGYSVVADGRRVPIFLVKLDSIRIGDVTLFNVDASVKEGPGMGAALLGMSFLNRTEMVREGSNLVLTKRF</sequence>
<dbReference type="InterPro" id="IPR021109">
    <property type="entry name" value="Peptidase_aspartic_dom_sf"/>
</dbReference>
<keyword evidence="3" id="KW-1185">Reference proteome</keyword>
<dbReference type="NCBIfam" id="TIGR02281">
    <property type="entry name" value="clan_AA_DTGA"/>
    <property type="match status" value="1"/>
</dbReference>
<dbReference type="AlphaFoldDB" id="A0A6M4HA33"/>
<evidence type="ECO:0000313" key="2">
    <source>
        <dbReference type="EMBL" id="QJR16401.1"/>
    </source>
</evidence>
<gene>
    <name evidence="2" type="ORF">DSM104440_03235</name>
</gene>
<evidence type="ECO:0000256" key="1">
    <source>
        <dbReference type="SAM" id="SignalP"/>
    </source>
</evidence>
<dbReference type="InterPro" id="IPR011969">
    <property type="entry name" value="Clan_AA_Asp_peptidase_C"/>
</dbReference>
<feature type="signal peptide" evidence="1">
    <location>
        <begin position="1"/>
        <end position="21"/>
    </location>
</feature>
<dbReference type="SUPFAM" id="SSF50630">
    <property type="entry name" value="Acid proteases"/>
    <property type="match status" value="1"/>
</dbReference>
<dbReference type="Proteomes" id="UP000503096">
    <property type="component" value="Chromosome"/>
</dbReference>
<name>A0A6M4HA33_9PROT</name>
<dbReference type="EMBL" id="CP053073">
    <property type="protein sequence ID" value="QJR16401.1"/>
    <property type="molecule type" value="Genomic_DNA"/>
</dbReference>
<proteinExistence type="predicted"/>
<dbReference type="RefSeq" id="WP_171164462.1">
    <property type="nucleotide sequence ID" value="NZ_CP053073.1"/>
</dbReference>
<dbReference type="Pfam" id="PF13975">
    <property type="entry name" value="gag-asp_proteas"/>
    <property type="match status" value="1"/>
</dbReference>
<accession>A0A6M4HA33</accession>
<dbReference type="InterPro" id="IPR034122">
    <property type="entry name" value="Retropepsin-like_bacterial"/>
</dbReference>
<protein>
    <recommendedName>
        <fullName evidence="4">TIGR02281 family clan AA aspartic protease</fullName>
    </recommendedName>
</protein>
<dbReference type="CDD" id="cd05483">
    <property type="entry name" value="retropepsin_like_bacteria"/>
    <property type="match status" value="1"/>
</dbReference>
<organism evidence="2 3">
    <name type="scientific">Usitatibacter palustris</name>
    <dbReference type="NCBI Taxonomy" id="2732487"/>
    <lineage>
        <taxon>Bacteria</taxon>
        <taxon>Pseudomonadati</taxon>
        <taxon>Pseudomonadota</taxon>
        <taxon>Betaproteobacteria</taxon>
        <taxon>Nitrosomonadales</taxon>
        <taxon>Usitatibacteraceae</taxon>
        <taxon>Usitatibacter</taxon>
    </lineage>
</organism>
<keyword evidence="1" id="KW-0732">Signal</keyword>